<dbReference type="Pfam" id="PF00186">
    <property type="entry name" value="DHFR_1"/>
    <property type="match status" value="1"/>
</dbReference>
<evidence type="ECO:0000256" key="1">
    <source>
        <dbReference type="ARBA" id="ARBA00004903"/>
    </source>
</evidence>
<comment type="caution">
    <text evidence="10">The sequence shown here is derived from an EMBL/GenBank/DDBJ whole genome shotgun (WGS) entry which is preliminary data.</text>
</comment>
<dbReference type="Proteomes" id="UP001589855">
    <property type="component" value="Unassembled WGS sequence"/>
</dbReference>
<dbReference type="PRINTS" id="PR00070">
    <property type="entry name" value="DHFR"/>
</dbReference>
<comment type="pathway">
    <text evidence="1 7">Cofactor biosynthesis; tetrahydrofolate biosynthesis; 5,6,7,8-tetrahydrofolate from 7,8-dihydrofolate: step 1/1.</text>
</comment>
<protein>
    <recommendedName>
        <fullName evidence="3 7">Dihydrofolate reductase</fullName>
        <ecNumber evidence="3 7">1.5.1.3</ecNumber>
    </recommendedName>
</protein>
<accession>A0ABV6K1B8</accession>
<evidence type="ECO:0000256" key="3">
    <source>
        <dbReference type="ARBA" id="ARBA00012856"/>
    </source>
</evidence>
<dbReference type="PIRSF" id="PIRSF000194">
    <property type="entry name" value="DHFR"/>
    <property type="match status" value="1"/>
</dbReference>
<evidence type="ECO:0000313" key="11">
    <source>
        <dbReference type="Proteomes" id="UP001589855"/>
    </source>
</evidence>
<dbReference type="EC" id="1.5.1.3" evidence="3 7"/>
<reference evidence="10 11" key="1">
    <citation type="submission" date="2024-09" db="EMBL/GenBank/DDBJ databases">
        <authorList>
            <person name="Sun Q."/>
            <person name="Mori K."/>
        </authorList>
    </citation>
    <scope>NUCLEOTIDE SEQUENCE [LARGE SCALE GENOMIC DNA]</scope>
    <source>
        <strain evidence="10 11">TBRC 4575</strain>
    </source>
</reference>
<dbReference type="SUPFAM" id="SSF53597">
    <property type="entry name" value="Dihydrofolate reductase-like"/>
    <property type="match status" value="1"/>
</dbReference>
<evidence type="ECO:0000259" key="9">
    <source>
        <dbReference type="PROSITE" id="PS51330"/>
    </source>
</evidence>
<name>A0ABV6K1B8_9LACO</name>
<dbReference type="GO" id="GO:0004146">
    <property type="term" value="F:dihydrofolate reductase activity"/>
    <property type="evidence" value="ECO:0007669"/>
    <property type="project" value="UniProtKB-EC"/>
</dbReference>
<comment type="function">
    <text evidence="7">Key enzyme in folate metabolism. Catalyzes an essential reaction for de novo glycine and purine synthesis, and for DNA precursor synthesis.</text>
</comment>
<sequence>MIALIWAEDQNGLIGADGQLPWHLPADLKRFKALTTGHAVVMGRKTFAGFKRPLPRRTNWVLSHQQLDLPAGVRQLHSLTELRALAAKTPTETCFVIGGAAVFAAVLPFADRLYRTRIQATFSGDTWMPAIDYSDWQCVQHEVGIRDEKNPYPFEFDDFERC</sequence>
<dbReference type="InterPro" id="IPR017925">
    <property type="entry name" value="DHFR_CS"/>
</dbReference>
<evidence type="ECO:0000256" key="5">
    <source>
        <dbReference type="ARBA" id="ARBA00022857"/>
    </source>
</evidence>
<dbReference type="PROSITE" id="PS00075">
    <property type="entry name" value="DHFR_1"/>
    <property type="match status" value="1"/>
</dbReference>
<keyword evidence="4 7" id="KW-0554">One-carbon metabolism</keyword>
<dbReference type="Gene3D" id="3.40.430.10">
    <property type="entry name" value="Dihydrofolate Reductase, subunit A"/>
    <property type="match status" value="1"/>
</dbReference>
<dbReference type="CDD" id="cd00209">
    <property type="entry name" value="DHFR"/>
    <property type="match status" value="1"/>
</dbReference>
<comment type="similarity">
    <text evidence="2 7 8">Belongs to the dihydrofolate reductase family.</text>
</comment>
<dbReference type="InterPro" id="IPR012259">
    <property type="entry name" value="DHFR"/>
</dbReference>
<evidence type="ECO:0000256" key="6">
    <source>
        <dbReference type="ARBA" id="ARBA00023002"/>
    </source>
</evidence>
<keyword evidence="11" id="KW-1185">Reference proteome</keyword>
<gene>
    <name evidence="10" type="ORF">ACFFGS_01575</name>
</gene>
<dbReference type="InterPro" id="IPR024072">
    <property type="entry name" value="DHFR-like_dom_sf"/>
</dbReference>
<dbReference type="PROSITE" id="PS51330">
    <property type="entry name" value="DHFR_2"/>
    <property type="match status" value="1"/>
</dbReference>
<evidence type="ECO:0000256" key="8">
    <source>
        <dbReference type="RuleBase" id="RU004474"/>
    </source>
</evidence>
<evidence type="ECO:0000313" key="10">
    <source>
        <dbReference type="EMBL" id="MFC0422869.1"/>
    </source>
</evidence>
<dbReference type="PANTHER" id="PTHR48069:SF3">
    <property type="entry name" value="DIHYDROFOLATE REDUCTASE"/>
    <property type="match status" value="1"/>
</dbReference>
<dbReference type="EMBL" id="JBHLUK010000005">
    <property type="protein sequence ID" value="MFC0422869.1"/>
    <property type="molecule type" value="Genomic_DNA"/>
</dbReference>
<keyword evidence="6 7" id="KW-0560">Oxidoreductase</keyword>
<evidence type="ECO:0000256" key="4">
    <source>
        <dbReference type="ARBA" id="ARBA00022563"/>
    </source>
</evidence>
<feature type="domain" description="DHFR" evidence="9">
    <location>
        <begin position="1"/>
        <end position="161"/>
    </location>
</feature>
<proteinExistence type="inferred from homology"/>
<comment type="catalytic activity">
    <reaction evidence="7">
        <text>(6S)-5,6,7,8-tetrahydrofolate + NADP(+) = 7,8-dihydrofolate + NADPH + H(+)</text>
        <dbReference type="Rhea" id="RHEA:15009"/>
        <dbReference type="ChEBI" id="CHEBI:15378"/>
        <dbReference type="ChEBI" id="CHEBI:57451"/>
        <dbReference type="ChEBI" id="CHEBI:57453"/>
        <dbReference type="ChEBI" id="CHEBI:57783"/>
        <dbReference type="ChEBI" id="CHEBI:58349"/>
        <dbReference type="EC" id="1.5.1.3"/>
    </reaction>
</comment>
<keyword evidence="5 7" id="KW-0521">NADP</keyword>
<dbReference type="RefSeq" id="WP_137644316.1">
    <property type="nucleotide sequence ID" value="NZ_BAABRM010000004.1"/>
</dbReference>
<organism evidence="10 11">
    <name type="scientific">Lactiplantibacillus plajomi</name>
    <dbReference type="NCBI Taxonomy" id="1457217"/>
    <lineage>
        <taxon>Bacteria</taxon>
        <taxon>Bacillati</taxon>
        <taxon>Bacillota</taxon>
        <taxon>Bacilli</taxon>
        <taxon>Lactobacillales</taxon>
        <taxon>Lactobacillaceae</taxon>
        <taxon>Lactiplantibacillus</taxon>
    </lineage>
</organism>
<dbReference type="InterPro" id="IPR001796">
    <property type="entry name" value="DHFR_dom"/>
</dbReference>
<dbReference type="PANTHER" id="PTHR48069">
    <property type="entry name" value="DIHYDROFOLATE REDUCTASE"/>
    <property type="match status" value="1"/>
</dbReference>
<evidence type="ECO:0000256" key="7">
    <source>
        <dbReference type="PIRNR" id="PIRNR000194"/>
    </source>
</evidence>
<evidence type="ECO:0000256" key="2">
    <source>
        <dbReference type="ARBA" id="ARBA00009539"/>
    </source>
</evidence>